<dbReference type="EnsemblMetazoa" id="CapteT219172">
    <property type="protein sequence ID" value="CapteP219172"/>
    <property type="gene ID" value="CapteG219172"/>
</dbReference>
<dbReference type="STRING" id="283909.R7V8Z5"/>
<gene>
    <name evidence="2" type="ORF">CAPTEDRAFT_219172</name>
</gene>
<dbReference type="Pfam" id="PF20266">
    <property type="entry name" value="Mab-21_C"/>
    <property type="match status" value="1"/>
</dbReference>
<name>R7V8Z5_CAPTE</name>
<dbReference type="CDD" id="cd22978">
    <property type="entry name" value="DD_AK5"/>
    <property type="match status" value="1"/>
</dbReference>
<dbReference type="EMBL" id="KB294122">
    <property type="protein sequence ID" value="ELU14987.1"/>
    <property type="molecule type" value="Genomic_DNA"/>
</dbReference>
<reference evidence="3" key="3">
    <citation type="submission" date="2015-06" db="UniProtKB">
        <authorList>
            <consortium name="EnsemblMetazoa"/>
        </authorList>
    </citation>
    <scope>IDENTIFICATION</scope>
</reference>
<evidence type="ECO:0000313" key="3">
    <source>
        <dbReference type="EnsemblMetazoa" id="CapteP219172"/>
    </source>
</evidence>
<protein>
    <recommendedName>
        <fullName evidence="1">Mab-21-like HhH/H2TH-like domain-containing protein</fullName>
    </recommendedName>
</protein>
<dbReference type="InterPro" id="IPR046906">
    <property type="entry name" value="Mab-21_HhH/H2TH-like"/>
</dbReference>
<feature type="domain" description="Mab-21-like HhH/H2TH-like" evidence="1">
    <location>
        <begin position="126"/>
        <end position="200"/>
    </location>
</feature>
<dbReference type="Proteomes" id="UP000014760">
    <property type="component" value="Unassembled WGS sequence"/>
</dbReference>
<reference evidence="4" key="1">
    <citation type="submission" date="2012-12" db="EMBL/GenBank/DDBJ databases">
        <authorList>
            <person name="Hellsten U."/>
            <person name="Grimwood J."/>
            <person name="Chapman J.A."/>
            <person name="Shapiro H."/>
            <person name="Aerts A."/>
            <person name="Otillar R.P."/>
            <person name="Terry A.Y."/>
            <person name="Boore J.L."/>
            <person name="Simakov O."/>
            <person name="Marletaz F."/>
            <person name="Cho S.-J."/>
            <person name="Edsinger-Gonzales E."/>
            <person name="Havlak P."/>
            <person name="Kuo D.-H."/>
            <person name="Larsson T."/>
            <person name="Lv J."/>
            <person name="Arendt D."/>
            <person name="Savage R."/>
            <person name="Osoegawa K."/>
            <person name="de Jong P."/>
            <person name="Lindberg D.R."/>
            <person name="Seaver E.C."/>
            <person name="Weisblat D.A."/>
            <person name="Putnam N.H."/>
            <person name="Grigoriev I.V."/>
            <person name="Rokhsar D.S."/>
        </authorList>
    </citation>
    <scope>NUCLEOTIDE SEQUENCE</scope>
    <source>
        <strain evidence="4">I ESC-2004</strain>
    </source>
</reference>
<reference evidence="2 4" key="2">
    <citation type="journal article" date="2013" name="Nature">
        <title>Insights into bilaterian evolution from three spiralian genomes.</title>
        <authorList>
            <person name="Simakov O."/>
            <person name="Marletaz F."/>
            <person name="Cho S.J."/>
            <person name="Edsinger-Gonzales E."/>
            <person name="Havlak P."/>
            <person name="Hellsten U."/>
            <person name="Kuo D.H."/>
            <person name="Larsson T."/>
            <person name="Lv J."/>
            <person name="Arendt D."/>
            <person name="Savage R."/>
            <person name="Osoegawa K."/>
            <person name="de Jong P."/>
            <person name="Grimwood J."/>
            <person name="Chapman J.A."/>
            <person name="Shapiro H."/>
            <person name="Aerts A."/>
            <person name="Otillar R.P."/>
            <person name="Terry A.Y."/>
            <person name="Boore J.L."/>
            <person name="Grigoriev I.V."/>
            <person name="Lindberg D.R."/>
            <person name="Seaver E.C."/>
            <person name="Weisblat D.A."/>
            <person name="Putnam N.H."/>
            <person name="Rokhsar D.S."/>
        </authorList>
    </citation>
    <scope>NUCLEOTIDE SEQUENCE</scope>
    <source>
        <strain evidence="2 4">I ESC-2004</strain>
    </source>
</reference>
<organism evidence="2">
    <name type="scientific">Capitella teleta</name>
    <name type="common">Polychaete worm</name>
    <dbReference type="NCBI Taxonomy" id="283909"/>
    <lineage>
        <taxon>Eukaryota</taxon>
        <taxon>Metazoa</taxon>
        <taxon>Spiralia</taxon>
        <taxon>Lophotrochozoa</taxon>
        <taxon>Annelida</taxon>
        <taxon>Polychaeta</taxon>
        <taxon>Sedentaria</taxon>
        <taxon>Scolecida</taxon>
        <taxon>Capitellidae</taxon>
        <taxon>Capitella</taxon>
    </lineage>
</organism>
<dbReference type="Gene3D" id="1.10.1410.40">
    <property type="match status" value="1"/>
</dbReference>
<evidence type="ECO:0000313" key="2">
    <source>
        <dbReference type="EMBL" id="ELU14987.1"/>
    </source>
</evidence>
<sequence length="292" mass="33032">MGSEWKNNFMPDFAQEMSSSFGITSVGSMCEGAAMAQYFAAVLFPEMDQLAKFEHLRSWDDAEAIRQTNSPCCFYLMNATRVVEHMCAGRRPCSYPYAQLPFTEASQYPFLPLLLETLGPGRPDQSLESPENQTSMMWMLEETEPSHWDSECPSRMAYRLLERLLAHLDANFWPYYFIPSYNIMSEYSLTVLEAASKKLMDSAVSAMTTDSKTAAKKYISKNEVPQLFESITAGLLHHRPEFPLEFVQDCLDSLGGDPGNVKWNTFIEWMPPPGSRTASRACSAIPRRDATL</sequence>
<dbReference type="HOGENOM" id="CLU_953906_0_0_1"/>
<dbReference type="SUPFAM" id="SSF47391">
    <property type="entry name" value="Dimerization-anchoring domain of cAMP-dependent PK regulatory subunit"/>
    <property type="match status" value="1"/>
</dbReference>
<proteinExistence type="predicted"/>
<dbReference type="OrthoDB" id="6436361at2759"/>
<keyword evidence="4" id="KW-1185">Reference proteome</keyword>
<evidence type="ECO:0000259" key="1">
    <source>
        <dbReference type="Pfam" id="PF20266"/>
    </source>
</evidence>
<evidence type="ECO:0000313" key="4">
    <source>
        <dbReference type="Proteomes" id="UP000014760"/>
    </source>
</evidence>
<dbReference type="EMBL" id="AMQN01004673">
    <property type="status" value="NOT_ANNOTATED_CDS"/>
    <property type="molecule type" value="Genomic_DNA"/>
</dbReference>
<dbReference type="AlphaFoldDB" id="R7V8Z5"/>
<dbReference type="EMBL" id="AMQN01004672">
    <property type="status" value="NOT_ANNOTATED_CDS"/>
    <property type="molecule type" value="Genomic_DNA"/>
</dbReference>
<accession>R7V8Z5</accession>